<dbReference type="PIRSF" id="PIRSF026760">
    <property type="entry name" value="UCP026760"/>
    <property type="match status" value="1"/>
</dbReference>
<dbReference type="EMBL" id="FOCF01000002">
    <property type="protein sequence ID" value="SEM71568.1"/>
    <property type="molecule type" value="Genomic_DNA"/>
</dbReference>
<dbReference type="Gene3D" id="3.40.50.720">
    <property type="entry name" value="NAD(P)-binding Rossmann-like Domain"/>
    <property type="match status" value="1"/>
</dbReference>
<dbReference type="STRING" id="1166340.SAMN05192583_0966"/>
<evidence type="ECO:0000259" key="2">
    <source>
        <dbReference type="Pfam" id="PF17396"/>
    </source>
</evidence>
<dbReference type="PANTHER" id="PTHR40690">
    <property type="entry name" value="GLL3100 PROTEIN"/>
    <property type="match status" value="1"/>
</dbReference>
<organism evidence="3 4">
    <name type="scientific">Sphingomonas gellani</name>
    <dbReference type="NCBI Taxonomy" id="1166340"/>
    <lineage>
        <taxon>Bacteria</taxon>
        <taxon>Pseudomonadati</taxon>
        <taxon>Pseudomonadota</taxon>
        <taxon>Alphaproteobacteria</taxon>
        <taxon>Sphingomonadales</taxon>
        <taxon>Sphingomonadaceae</taxon>
        <taxon>Sphingomonas</taxon>
    </lineage>
</organism>
<dbReference type="Proteomes" id="UP000199206">
    <property type="component" value="Unassembled WGS sequence"/>
</dbReference>
<evidence type="ECO:0000313" key="3">
    <source>
        <dbReference type="EMBL" id="SEM71568.1"/>
    </source>
</evidence>
<evidence type="ECO:0000259" key="1">
    <source>
        <dbReference type="Pfam" id="PF07755"/>
    </source>
</evidence>
<gene>
    <name evidence="3" type="ORF">SAMN05192583_0966</name>
</gene>
<dbReference type="InterPro" id="IPR011669">
    <property type="entry name" value="DgcN-like"/>
</dbReference>
<dbReference type="Pfam" id="PF07755">
    <property type="entry name" value="DUF1611"/>
    <property type="match status" value="1"/>
</dbReference>
<dbReference type="InterPro" id="IPR027417">
    <property type="entry name" value="P-loop_NTPase"/>
</dbReference>
<dbReference type="AlphaFoldDB" id="A0A1H8AP17"/>
<accession>A0A1H8AP17</accession>
<evidence type="ECO:0000313" key="4">
    <source>
        <dbReference type="Proteomes" id="UP000199206"/>
    </source>
</evidence>
<dbReference type="Gene3D" id="3.40.50.300">
    <property type="entry name" value="P-loop containing nucleotide triphosphate hydrolases"/>
    <property type="match status" value="1"/>
</dbReference>
<reference evidence="4" key="1">
    <citation type="submission" date="2016-10" db="EMBL/GenBank/DDBJ databases">
        <authorList>
            <person name="Varghese N."/>
            <person name="Submissions S."/>
        </authorList>
    </citation>
    <scope>NUCLEOTIDE SEQUENCE [LARGE SCALE GENOMIC DNA]</scope>
    <source>
        <strain evidence="4">S6-262</strain>
    </source>
</reference>
<dbReference type="SUPFAM" id="SSF52540">
    <property type="entry name" value="P-loop containing nucleoside triphosphate hydrolases"/>
    <property type="match status" value="1"/>
</dbReference>
<dbReference type="PANTHER" id="PTHR40690:SF1">
    <property type="entry name" value="DUF1611 DOMAIN-CONTAINING PROTEIN"/>
    <property type="match status" value="1"/>
</dbReference>
<keyword evidence="4" id="KW-1185">Reference proteome</keyword>
<feature type="domain" description="D-glutamate N-acetyltransferase-like N-terminal" evidence="2">
    <location>
        <begin position="63"/>
        <end position="141"/>
    </location>
</feature>
<sequence length="351" mass="36533">MGLPVAMPKGREAAAPHDLPAPYLLFLGDVTEAGFAKTAFGLRDWAADRCIGEHALPAATVTTGLRRLTPREAAEAGARAMLIGVANQGGVIPPAWMPELIAAIDAGLDLIAGMHTRLSDIAPLREAAERRGTRLHDVRVPPPGLPVATGRRRSGRRLLTVGTDCALGKKYTALAIARGLSARGIDATFRASGQTGIMIAGAGIAMDAVVADFAAGAAELLSPDAAPDHLDVIEGQGSLFHPAYAGVSLALLHGSQPDMVVVCHQPGRDRVLGAPGFAVPPIEAVIEQTIMLGRLTNPDIRCVGISLNTDGLSPQDVERVTAETGERLHLPAADPMRGGPSFERLLDACRG</sequence>
<proteinExistence type="predicted"/>
<name>A0A1H8AP17_9SPHN</name>
<dbReference type="Pfam" id="PF17396">
    <property type="entry name" value="DUF1611_N"/>
    <property type="match status" value="1"/>
</dbReference>
<feature type="domain" description="D-glutamate N-acetyltransferase-like C-terminal" evidence="1">
    <location>
        <begin position="147"/>
        <end position="340"/>
    </location>
</feature>
<dbReference type="InterPro" id="IPR035402">
    <property type="entry name" value="DgcN-like_N"/>
</dbReference>
<protein>
    <submittedName>
        <fullName evidence="3">Uncharacterized conserved protein, NAD-dependent epimerase/dehydratase family</fullName>
    </submittedName>
</protein>
<dbReference type="InterPro" id="IPR035086">
    <property type="entry name" value="DgcN-like_C"/>
</dbReference>